<dbReference type="EMBL" id="JRWM01000029">
    <property type="protein sequence ID" value="KHA59184.1"/>
    <property type="molecule type" value="Genomic_DNA"/>
</dbReference>
<accession>A0ABR4Y6T4</accession>
<keyword evidence="3" id="KW-1185">Reference proteome</keyword>
<evidence type="ECO:0000256" key="1">
    <source>
        <dbReference type="SAM" id="SignalP"/>
    </source>
</evidence>
<feature type="chain" id="PRO_5046540465" evidence="1">
    <location>
        <begin position="22"/>
        <end position="159"/>
    </location>
</feature>
<protein>
    <submittedName>
        <fullName evidence="2">Uncharacterized protein</fullName>
    </submittedName>
</protein>
<keyword evidence="1" id="KW-0732">Signal</keyword>
<dbReference type="Proteomes" id="UP000030520">
    <property type="component" value="Unassembled WGS sequence"/>
</dbReference>
<comment type="caution">
    <text evidence="2">The sequence shown here is derived from an EMBL/GenBank/DDBJ whole genome shotgun (WGS) entry which is preliminary data.</text>
</comment>
<feature type="signal peptide" evidence="1">
    <location>
        <begin position="1"/>
        <end position="21"/>
    </location>
</feature>
<gene>
    <name evidence="2" type="ORF">NL53_17750</name>
</gene>
<dbReference type="RefSeq" id="WP_038217068.1">
    <property type="nucleotide sequence ID" value="NZ_JRWM01000029.1"/>
</dbReference>
<sequence length="159" mass="16048">MKNSSIVASIVALFLSMSALAEGVHSVQSVEVQLGEAPNKETLQLVYSENPDLVLNILGLLLKSENVDPQDAIETALLVAPERAEEIAQYAREAGVSNEIITTAALLAGLDPTQVAEATAAGIETASTATLATASAIAPPSVLAVGSNGGGGEGVVSPN</sequence>
<reference evidence="2 3" key="1">
    <citation type="submission" date="2014-10" db="EMBL/GenBank/DDBJ databases">
        <title>Genome sequencing of Vibrio variabilis T01.</title>
        <authorList>
            <person name="Chan K.-G."/>
            <person name="Mohamad N.I."/>
        </authorList>
    </citation>
    <scope>NUCLEOTIDE SEQUENCE [LARGE SCALE GENOMIC DNA]</scope>
    <source>
        <strain evidence="2 3">T01</strain>
    </source>
</reference>
<evidence type="ECO:0000313" key="3">
    <source>
        <dbReference type="Proteomes" id="UP000030520"/>
    </source>
</evidence>
<proteinExistence type="predicted"/>
<organism evidence="2 3">
    <name type="scientific">Vibrio variabilis</name>
    <dbReference type="NCBI Taxonomy" id="990271"/>
    <lineage>
        <taxon>Bacteria</taxon>
        <taxon>Pseudomonadati</taxon>
        <taxon>Pseudomonadota</taxon>
        <taxon>Gammaproteobacteria</taxon>
        <taxon>Vibrionales</taxon>
        <taxon>Vibrionaceae</taxon>
        <taxon>Vibrio</taxon>
    </lineage>
</organism>
<evidence type="ECO:0000313" key="2">
    <source>
        <dbReference type="EMBL" id="KHA59184.1"/>
    </source>
</evidence>
<name>A0ABR4Y6T4_9VIBR</name>